<dbReference type="PANTHER" id="PTHR22990:SF15">
    <property type="entry name" value="F-BOX ONLY PROTEIN 10"/>
    <property type="match status" value="1"/>
</dbReference>
<feature type="domain" description="Periplasmic copper-binding protein NosD beta helix" evidence="3">
    <location>
        <begin position="377"/>
        <end position="543"/>
    </location>
</feature>
<dbReference type="InterPro" id="IPR011050">
    <property type="entry name" value="Pectin_lyase_fold/virulence"/>
</dbReference>
<dbReference type="PANTHER" id="PTHR22990">
    <property type="entry name" value="F-BOX ONLY PROTEIN"/>
    <property type="match status" value="1"/>
</dbReference>
<protein>
    <submittedName>
        <fullName evidence="4">NosD domain-containing protein</fullName>
    </submittedName>
</protein>
<dbReference type="InterPro" id="IPR012334">
    <property type="entry name" value="Pectin_lyas_fold"/>
</dbReference>
<dbReference type="AlphaFoldDB" id="A0ABD6CDR4"/>
<accession>A0ABD6CDR4</accession>
<dbReference type="SMART" id="SM00710">
    <property type="entry name" value="PbH1"/>
    <property type="match status" value="7"/>
</dbReference>
<dbReference type="SUPFAM" id="SSF160387">
    <property type="entry name" value="NosL/MerB-like"/>
    <property type="match status" value="1"/>
</dbReference>
<sequence length="629" mass="67065">MRTGTVILVGVFAVSAFLVPFAIGPSGTTPDPVRFGETIQTGLSSETVRVAQAKGHTIPKVQVFYAQSEFVVGYYGVSSFARSANRDGRTQRFGPPVAIYVSAFPDASPRLTSDGFVNASIDTRATWVRATAAQYAVVPTPTSTAVVPFTDATAARSFAARHDGQVRSWQAVRDEFDERAAVDRPEWPTRRSERANETVAAVRPLLDRPVSTVVGRDAPTIQAAIRDAPPNTTVRVPPGRYEEQVRIAKPITLQGAGRGTHLAGEGNGTVVTVASSDAAVADLRISGVGTTRINLSDDSDRTREWDSKVEQTYGRGDAGVAVLGGTRTLVQSVTVETPSNGLLYRNSSRAVASDVTVRGNPTPNQGYMGVMAMGSPVVVQHSTFRGGLDGVYAHRSDGMVVRDSAMSNVRFGVHVMFTSETLLADNTVRDAQTGLVIMTRPTGNALVGNDVRASRHGIVTAGTRSYVADNVLVDNGVGLTIGSRTSRYVGNVVAGNDLGVRAENYVASNRVVGNDFVDNREQVHATAGMARVWSTPGRGNYWDGAISVGSNQSMRPYAPLDPVDATLREPGRLTLAHSPIHIGRRLLQQLVPGMRAQGIVDRHPATTPLNPVRLGQAGYADARQEDSHS</sequence>
<reference evidence="4 5" key="1">
    <citation type="journal article" date="2019" name="Int. J. Syst. Evol. Microbiol.">
        <title>The Global Catalogue of Microorganisms (GCM) 10K type strain sequencing project: providing services to taxonomists for standard genome sequencing and annotation.</title>
        <authorList>
            <consortium name="The Broad Institute Genomics Platform"/>
            <consortium name="The Broad Institute Genome Sequencing Center for Infectious Disease"/>
            <person name="Wu L."/>
            <person name="Ma J."/>
        </authorList>
    </citation>
    <scope>NUCLEOTIDE SEQUENCE [LARGE SCALE GENOMIC DNA]</scope>
    <source>
        <strain evidence="4 5">CGMCC 1.12125</strain>
    </source>
</reference>
<comment type="caution">
    <text evidence="4">The sequence shown here is derived from an EMBL/GenBank/DDBJ whole genome shotgun (WGS) entry which is preliminary data.</text>
</comment>
<evidence type="ECO:0000256" key="1">
    <source>
        <dbReference type="ARBA" id="ARBA00022737"/>
    </source>
</evidence>
<dbReference type="RefSeq" id="WP_247382094.1">
    <property type="nucleotide sequence ID" value="NZ_JALLGV010000014.1"/>
</dbReference>
<dbReference type="Proteomes" id="UP001597119">
    <property type="component" value="Unassembled WGS sequence"/>
</dbReference>
<evidence type="ECO:0000256" key="2">
    <source>
        <dbReference type="SAM" id="MobiDB-lite"/>
    </source>
</evidence>
<dbReference type="EMBL" id="JBHUDJ010000012">
    <property type="protein sequence ID" value="MFD1588420.1"/>
    <property type="molecule type" value="Genomic_DNA"/>
</dbReference>
<dbReference type="Gene3D" id="2.160.20.10">
    <property type="entry name" value="Single-stranded right-handed beta-helix, Pectin lyase-like"/>
    <property type="match status" value="1"/>
</dbReference>
<evidence type="ECO:0000313" key="5">
    <source>
        <dbReference type="Proteomes" id="UP001597119"/>
    </source>
</evidence>
<dbReference type="Pfam" id="PF05048">
    <property type="entry name" value="NosD"/>
    <property type="match status" value="1"/>
</dbReference>
<gene>
    <name evidence="4" type="ORF">ACFR9U_15665</name>
</gene>
<proteinExistence type="predicted"/>
<evidence type="ECO:0000313" key="4">
    <source>
        <dbReference type="EMBL" id="MFD1588420.1"/>
    </source>
</evidence>
<name>A0ABD6CDR4_9EURY</name>
<dbReference type="InterPro" id="IPR051550">
    <property type="entry name" value="SCF-Subunits/Alg-Epimerases"/>
</dbReference>
<keyword evidence="1" id="KW-0677">Repeat</keyword>
<dbReference type="SUPFAM" id="SSF51126">
    <property type="entry name" value="Pectin lyase-like"/>
    <property type="match status" value="1"/>
</dbReference>
<evidence type="ECO:0000259" key="3">
    <source>
        <dbReference type="Pfam" id="PF05048"/>
    </source>
</evidence>
<keyword evidence="5" id="KW-1185">Reference proteome</keyword>
<dbReference type="InterPro" id="IPR006626">
    <property type="entry name" value="PbH1"/>
</dbReference>
<organism evidence="4 5">
    <name type="scientific">Halorientalis brevis</name>
    <dbReference type="NCBI Taxonomy" id="1126241"/>
    <lineage>
        <taxon>Archaea</taxon>
        <taxon>Methanobacteriati</taxon>
        <taxon>Methanobacteriota</taxon>
        <taxon>Stenosarchaea group</taxon>
        <taxon>Halobacteria</taxon>
        <taxon>Halobacteriales</taxon>
        <taxon>Haloarculaceae</taxon>
        <taxon>Halorientalis</taxon>
    </lineage>
</organism>
<dbReference type="InterPro" id="IPR007742">
    <property type="entry name" value="NosD_dom"/>
</dbReference>
<feature type="region of interest" description="Disordered" evidence="2">
    <location>
        <begin position="602"/>
        <end position="629"/>
    </location>
</feature>